<evidence type="ECO:0000313" key="2">
    <source>
        <dbReference type="EMBL" id="KPL54965.1"/>
    </source>
</evidence>
<comment type="cofactor">
    <cofactor evidence="1">
        <name>Mg(2+)</name>
        <dbReference type="ChEBI" id="CHEBI:18420"/>
    </cofactor>
</comment>
<dbReference type="SUPFAM" id="SSF89562">
    <property type="entry name" value="RraA-like"/>
    <property type="match status" value="1"/>
</dbReference>
<dbReference type="Proteomes" id="UP000048984">
    <property type="component" value="Unassembled WGS sequence"/>
</dbReference>
<dbReference type="PANTHER" id="PTHR33254">
    <property type="entry name" value="4-HYDROXY-4-METHYL-2-OXOGLUTARATE ALDOLASE 3-RELATED"/>
    <property type="match status" value="1"/>
</dbReference>
<keyword evidence="1" id="KW-0479">Metal-binding</keyword>
<dbReference type="STRING" id="665126.ABB55_24320"/>
<dbReference type="EMBL" id="LJYW01000001">
    <property type="protein sequence ID" value="KPL54965.1"/>
    <property type="molecule type" value="Genomic_DNA"/>
</dbReference>
<comment type="caution">
    <text evidence="2">The sequence shown here is derived from an EMBL/GenBank/DDBJ whole genome shotgun (WGS) entry which is preliminary data.</text>
</comment>
<dbReference type="NCBIfam" id="NF006093">
    <property type="entry name" value="PRK08245.1"/>
    <property type="match status" value="1"/>
</dbReference>
<dbReference type="GO" id="GO:0046872">
    <property type="term" value="F:metal ion binding"/>
    <property type="evidence" value="ECO:0007669"/>
    <property type="project" value="UniProtKB-KW"/>
</dbReference>
<keyword evidence="3" id="KW-1185">Reference proteome</keyword>
<proteinExistence type="predicted"/>
<accession>A0A0P6VTS1</accession>
<dbReference type="AlphaFoldDB" id="A0A0P6VTS1"/>
<name>A0A0P6VTS1_9HYPH</name>
<dbReference type="InterPro" id="IPR005493">
    <property type="entry name" value="RraA/RraA-like"/>
</dbReference>
<reference evidence="2 3" key="1">
    <citation type="submission" date="2015-09" db="EMBL/GenBank/DDBJ databases">
        <authorList>
            <person name="Jackson K.R."/>
            <person name="Lunt B.L."/>
            <person name="Fisher J.N.B."/>
            <person name="Gardner A.V."/>
            <person name="Bailey M.E."/>
            <person name="Deus L.M."/>
            <person name="Earl A.S."/>
            <person name="Gibby P.D."/>
            <person name="Hartmann K.A."/>
            <person name="Liu J.E."/>
            <person name="Manci A.M."/>
            <person name="Nielsen D.A."/>
            <person name="Solomon M.B."/>
            <person name="Breakwell D.P."/>
            <person name="Burnett S.H."/>
            <person name="Grose J.H."/>
        </authorList>
    </citation>
    <scope>NUCLEOTIDE SEQUENCE [LARGE SCALE GENOMIC DNA]</scope>
    <source>
        <strain evidence="2 3">16</strain>
    </source>
</reference>
<evidence type="ECO:0000256" key="1">
    <source>
        <dbReference type="PIRSR" id="PIRSR605493-1"/>
    </source>
</evidence>
<evidence type="ECO:0008006" key="4">
    <source>
        <dbReference type="Google" id="ProtNLM"/>
    </source>
</evidence>
<dbReference type="CDD" id="cd16841">
    <property type="entry name" value="RraA_family"/>
    <property type="match status" value="1"/>
</dbReference>
<organism evidence="2 3">
    <name type="scientific">Prosthecodimorpha hirschii</name>
    <dbReference type="NCBI Taxonomy" id="665126"/>
    <lineage>
        <taxon>Bacteria</taxon>
        <taxon>Pseudomonadati</taxon>
        <taxon>Pseudomonadota</taxon>
        <taxon>Alphaproteobacteria</taxon>
        <taxon>Hyphomicrobiales</taxon>
        <taxon>Ancalomicrobiaceae</taxon>
        <taxon>Prosthecodimorpha</taxon>
    </lineage>
</organism>
<dbReference type="Pfam" id="PF03737">
    <property type="entry name" value="RraA-like"/>
    <property type="match status" value="1"/>
</dbReference>
<gene>
    <name evidence="2" type="ORF">ABB55_24320</name>
</gene>
<evidence type="ECO:0000313" key="3">
    <source>
        <dbReference type="Proteomes" id="UP000048984"/>
    </source>
</evidence>
<dbReference type="PANTHER" id="PTHR33254:SF16">
    <property type="entry name" value="BLR3842 PROTEIN"/>
    <property type="match status" value="1"/>
</dbReference>
<dbReference type="Gene3D" id="3.50.30.40">
    <property type="entry name" value="Ribonuclease E inhibitor RraA/RraA-like"/>
    <property type="match status" value="1"/>
</dbReference>
<protein>
    <recommendedName>
        <fullName evidence="4">Dimethylmenaquinone methyltransferase</fullName>
    </recommendedName>
</protein>
<feature type="binding site" evidence="1">
    <location>
        <position position="129"/>
    </location>
    <ligand>
        <name>Mg(2+)</name>
        <dbReference type="ChEBI" id="CHEBI:18420"/>
    </ligand>
</feature>
<dbReference type="InterPro" id="IPR036704">
    <property type="entry name" value="RraA/RraA-like_sf"/>
</dbReference>
<dbReference type="RefSeq" id="WP_054361131.1">
    <property type="nucleotide sequence ID" value="NZ_LJYW01000001.1"/>
</dbReference>
<feature type="binding site" evidence="1">
    <location>
        <position position="128"/>
    </location>
    <ligand>
        <name>substrate</name>
    </ligand>
</feature>
<keyword evidence="1" id="KW-0460">Magnesium</keyword>
<sequence length="239" mass="24843">MSATEDTEALTALCARLARIPTATLSSQLIKRGLKATYIGGARRLIGTDAICGPAFTVRFIPGREDRTVPESYAWPGALPAAMDAAPPGSVVVIDANGHRGAGTFGDIFAGRLKVRQVRGIVCDGAARDLPGLERVGLPVWADGTCAPPSIGGLTFAGWGDPIGCGGAAVYPGDIIVADRDGALVVPVAVAGEIAAPAEEQDRFETWVQARVEEGRPLVGLYPADAGTLAEYRNHQEAR</sequence>
<reference evidence="2 3" key="2">
    <citation type="submission" date="2015-10" db="EMBL/GenBank/DDBJ databases">
        <title>Draft Genome Sequence of Prosthecomicrobium hirschii ATCC 27832.</title>
        <authorList>
            <person name="Daniel J."/>
            <person name="Givan S.A."/>
            <person name="Brun Y.V."/>
            <person name="Brown P.J."/>
        </authorList>
    </citation>
    <scope>NUCLEOTIDE SEQUENCE [LARGE SCALE GENOMIC DNA]</scope>
    <source>
        <strain evidence="2 3">16</strain>
    </source>
</reference>